<dbReference type="PIRSF" id="PIRSF001365">
    <property type="entry name" value="DHDPS"/>
    <property type="match status" value="1"/>
</dbReference>
<evidence type="ECO:0000256" key="5">
    <source>
        <dbReference type="PIRSR" id="PIRSR001365-1"/>
    </source>
</evidence>
<dbReference type="InterPro" id="IPR020625">
    <property type="entry name" value="Schiff_base-form_aldolases_AS"/>
</dbReference>
<protein>
    <submittedName>
        <fullName evidence="7">4-hydroxy-tetrahydrodipicolinate synthase</fullName>
        <ecNumber evidence="7">4.3.3.7</ecNumber>
    </submittedName>
</protein>
<dbReference type="SMART" id="SM01130">
    <property type="entry name" value="DHDPS"/>
    <property type="match status" value="1"/>
</dbReference>
<evidence type="ECO:0000313" key="7">
    <source>
        <dbReference type="EMBL" id="CAA9536358.1"/>
    </source>
</evidence>
<organism evidence="7">
    <name type="scientific">uncultured Thermomicrobiales bacterium</name>
    <dbReference type="NCBI Taxonomy" id="1645740"/>
    <lineage>
        <taxon>Bacteria</taxon>
        <taxon>Pseudomonadati</taxon>
        <taxon>Thermomicrobiota</taxon>
        <taxon>Thermomicrobia</taxon>
        <taxon>Thermomicrobiales</taxon>
        <taxon>environmental samples</taxon>
    </lineage>
</organism>
<name>A0A6J4U2B6_9BACT</name>
<comment type="similarity">
    <text evidence="1 4">Belongs to the DapA family.</text>
</comment>
<evidence type="ECO:0000256" key="3">
    <source>
        <dbReference type="ARBA" id="ARBA00023270"/>
    </source>
</evidence>
<evidence type="ECO:0000256" key="6">
    <source>
        <dbReference type="PIRSR" id="PIRSR001365-2"/>
    </source>
</evidence>
<dbReference type="InterPro" id="IPR002220">
    <property type="entry name" value="DapA-like"/>
</dbReference>
<dbReference type="PANTHER" id="PTHR12128">
    <property type="entry name" value="DIHYDRODIPICOLINATE SYNTHASE"/>
    <property type="match status" value="1"/>
</dbReference>
<proteinExistence type="inferred from homology"/>
<feature type="binding site" evidence="6">
    <location>
        <position position="51"/>
    </location>
    <ligand>
        <name>pyruvate</name>
        <dbReference type="ChEBI" id="CHEBI:15361"/>
    </ligand>
</feature>
<accession>A0A6J4U2B6</accession>
<evidence type="ECO:0000256" key="4">
    <source>
        <dbReference type="PIRNR" id="PIRNR001365"/>
    </source>
</evidence>
<feature type="active site" description="Schiff-base intermediate with substrate" evidence="5">
    <location>
        <position position="167"/>
    </location>
</feature>
<dbReference type="AlphaFoldDB" id="A0A6J4U2B6"/>
<evidence type="ECO:0000256" key="2">
    <source>
        <dbReference type="ARBA" id="ARBA00023239"/>
    </source>
</evidence>
<dbReference type="SUPFAM" id="SSF51569">
    <property type="entry name" value="Aldolase"/>
    <property type="match status" value="1"/>
</dbReference>
<keyword evidence="2 4" id="KW-0456">Lyase</keyword>
<feature type="binding site" evidence="6">
    <location>
        <position position="211"/>
    </location>
    <ligand>
        <name>pyruvate</name>
        <dbReference type="ChEBI" id="CHEBI:15361"/>
    </ligand>
</feature>
<dbReference type="CDD" id="cd00408">
    <property type="entry name" value="DHDPS-like"/>
    <property type="match status" value="1"/>
</dbReference>
<dbReference type="EMBL" id="CADCWF010000015">
    <property type="protein sequence ID" value="CAA9536358.1"/>
    <property type="molecule type" value="Genomic_DNA"/>
</dbReference>
<dbReference type="Pfam" id="PF00701">
    <property type="entry name" value="DHDPS"/>
    <property type="match status" value="1"/>
</dbReference>
<dbReference type="EC" id="4.3.3.7" evidence="7"/>
<sequence>MATPLGQLAGIIPPVATPMTEEHEVDVPSLERLVAFLLDAGVHGLFFLGSTSETALLTAHQREQVLAVGVAAAGGLVPVIAGVSDPGTASVIEHARVAARLGADGLVLTAPFYLKPNQAEIVAHFRAVRAAVDVPILAYDIPVFVSTKIERRTVLAMADEGLIVGLKDSSGDETNFRLLAAETRERAGFALFTGAELLVDAAVRAGASGSVPGLGNVDPAGFVHLYDAVVAGDLDTARREQERLCHLFAIVQVGMADGMTLAASAFGAFKTALMLRGVIATNVVGRPLTRYDAPQTRRVQEIMAEVGLA</sequence>
<dbReference type="Gene3D" id="3.20.20.70">
    <property type="entry name" value="Aldolase class I"/>
    <property type="match status" value="1"/>
</dbReference>
<reference evidence="7" key="1">
    <citation type="submission" date="2020-02" db="EMBL/GenBank/DDBJ databases">
        <authorList>
            <person name="Meier V. D."/>
        </authorList>
    </citation>
    <scope>NUCLEOTIDE SEQUENCE</scope>
    <source>
        <strain evidence="7">AVDCRST_MAG59</strain>
    </source>
</reference>
<dbReference type="PRINTS" id="PR00146">
    <property type="entry name" value="DHPICSNTHASE"/>
</dbReference>
<dbReference type="GO" id="GO:0044281">
    <property type="term" value="P:small molecule metabolic process"/>
    <property type="evidence" value="ECO:0007669"/>
    <property type="project" value="UniProtKB-ARBA"/>
</dbReference>
<evidence type="ECO:0000256" key="1">
    <source>
        <dbReference type="ARBA" id="ARBA00007592"/>
    </source>
</evidence>
<dbReference type="PANTHER" id="PTHR12128:SF66">
    <property type="entry name" value="4-HYDROXY-2-OXOGLUTARATE ALDOLASE, MITOCHONDRIAL"/>
    <property type="match status" value="1"/>
</dbReference>
<feature type="active site" description="Proton donor/acceptor" evidence="5">
    <location>
        <position position="139"/>
    </location>
</feature>
<dbReference type="GO" id="GO:0008840">
    <property type="term" value="F:4-hydroxy-tetrahydrodipicolinate synthase activity"/>
    <property type="evidence" value="ECO:0007669"/>
    <property type="project" value="UniProtKB-EC"/>
</dbReference>
<dbReference type="PROSITE" id="PS00666">
    <property type="entry name" value="DHDPS_2"/>
    <property type="match status" value="1"/>
</dbReference>
<gene>
    <name evidence="7" type="ORF">AVDCRST_MAG59-353</name>
</gene>
<dbReference type="InterPro" id="IPR013785">
    <property type="entry name" value="Aldolase_TIM"/>
</dbReference>
<keyword evidence="3" id="KW-0704">Schiff base</keyword>